<evidence type="ECO:0000313" key="3">
    <source>
        <dbReference type="Proteomes" id="UP001186118"/>
    </source>
</evidence>
<gene>
    <name evidence="2" type="ORF">KB584_03765</name>
</gene>
<dbReference type="RefSeq" id="WP_317609840.1">
    <property type="nucleotide sequence ID" value="NZ_JAGQEX010000006.1"/>
</dbReference>
<feature type="signal peptide" evidence="1">
    <location>
        <begin position="1"/>
        <end position="22"/>
    </location>
</feature>
<feature type="chain" id="PRO_5041914408" description="Lipoprotein" evidence="1">
    <location>
        <begin position="23"/>
        <end position="115"/>
    </location>
</feature>
<comment type="caution">
    <text evidence="2">The sequence shown here is derived from an EMBL/GenBank/DDBJ whole genome shotgun (WGS) entry which is preliminary data.</text>
</comment>
<dbReference type="PROSITE" id="PS51257">
    <property type="entry name" value="PROKAR_LIPOPROTEIN"/>
    <property type="match status" value="1"/>
</dbReference>
<evidence type="ECO:0000256" key="1">
    <source>
        <dbReference type="SAM" id="SignalP"/>
    </source>
</evidence>
<dbReference type="Proteomes" id="UP001186118">
    <property type="component" value="Unassembled WGS sequence"/>
</dbReference>
<dbReference type="AlphaFoldDB" id="A0AAE4Q847"/>
<reference evidence="2" key="1">
    <citation type="submission" date="2021-04" db="EMBL/GenBank/DDBJ databases">
        <title>Draft genomes of 20 S. canis strains.</title>
        <authorList>
            <person name="Pagnossin D."/>
            <person name="Weir W."/>
            <person name="Smith A."/>
            <person name="Ure R."/>
            <person name="Oravcova K."/>
        </authorList>
    </citation>
    <scope>NUCLEOTIDE SEQUENCE</scope>
    <source>
        <strain evidence="2">284</strain>
    </source>
</reference>
<proteinExistence type="predicted"/>
<organism evidence="2 3">
    <name type="scientific">Streptococcus canis</name>
    <dbReference type="NCBI Taxonomy" id="1329"/>
    <lineage>
        <taxon>Bacteria</taxon>
        <taxon>Bacillati</taxon>
        <taxon>Bacillota</taxon>
        <taxon>Bacilli</taxon>
        <taxon>Lactobacillales</taxon>
        <taxon>Streptococcaceae</taxon>
        <taxon>Streptococcus</taxon>
    </lineage>
</organism>
<evidence type="ECO:0008006" key="4">
    <source>
        <dbReference type="Google" id="ProtNLM"/>
    </source>
</evidence>
<protein>
    <recommendedName>
        <fullName evidence="4">Lipoprotein</fullName>
    </recommendedName>
</protein>
<keyword evidence="1" id="KW-0732">Signal</keyword>
<evidence type="ECO:0000313" key="2">
    <source>
        <dbReference type="EMBL" id="MDV5976585.1"/>
    </source>
</evidence>
<accession>A0AAE4Q847</accession>
<name>A0AAE4Q847_STRCB</name>
<dbReference type="EMBL" id="JAGQEX010000006">
    <property type="protein sequence ID" value="MDV5976585.1"/>
    <property type="molecule type" value="Genomic_DNA"/>
</dbReference>
<sequence>MKKKFLGLLVLFFSVIFLVACSNDSIDGKYYEVYNGEKKLIMEIDGKSGFVNFDGKKVITKIDKDSKTISYEDYGNRVIKYEITKDGKFSYFGDIAGKGDFYKEDSQALKKALNE</sequence>